<protein>
    <recommendedName>
        <fullName evidence="4">Ubiquitin-like domain-containing protein</fullName>
    </recommendedName>
</protein>
<sequence length="215" mass="22819">MSTTPLAPILCPARPNTHLFPCKAPSLTPHMSLLESFPCPARSSRPRFQKKISKKIKKIVDIMPAHELPADVRSTLAGLTPAQIRAVGDAARALAGGHVPAGGVQKKKKKRRKAKPKAEPGKGTSRWAKARHEKAAKKAADAAAAAAADVAEPQATEVEGEEAAPQGDSDRSRTLSDNNIQKESTLHLVLRLRGGMQIFVKALSGKTITLAADVP</sequence>
<keyword evidence="3" id="KW-1185">Reference proteome</keyword>
<evidence type="ECO:0000256" key="1">
    <source>
        <dbReference type="SAM" id="MobiDB-lite"/>
    </source>
</evidence>
<dbReference type="OrthoDB" id="2985309at2759"/>
<feature type="region of interest" description="Disordered" evidence="1">
    <location>
        <begin position="97"/>
        <end position="179"/>
    </location>
</feature>
<dbReference type="SUPFAM" id="SSF54236">
    <property type="entry name" value="Ubiquitin-like"/>
    <property type="match status" value="1"/>
</dbReference>
<dbReference type="AlphaFoldDB" id="A0A9P9J824"/>
<dbReference type="InterPro" id="IPR029071">
    <property type="entry name" value="Ubiquitin-like_domsf"/>
</dbReference>
<dbReference type="EMBL" id="JAGMUU010000009">
    <property type="protein sequence ID" value="KAH7145818.1"/>
    <property type="molecule type" value="Genomic_DNA"/>
</dbReference>
<gene>
    <name evidence="2" type="ORF">B0J13DRAFT_525341</name>
</gene>
<evidence type="ECO:0008006" key="4">
    <source>
        <dbReference type="Google" id="ProtNLM"/>
    </source>
</evidence>
<feature type="compositionally biased region" description="Basic residues" evidence="1">
    <location>
        <begin position="105"/>
        <end position="115"/>
    </location>
</feature>
<accession>A0A9P9J824</accession>
<dbReference type="InterPro" id="IPR050158">
    <property type="entry name" value="Ubiquitin_ubiquitin-like"/>
</dbReference>
<reference evidence="2" key="1">
    <citation type="journal article" date="2021" name="Nat. Commun.">
        <title>Genetic determinants of endophytism in the Arabidopsis root mycobiome.</title>
        <authorList>
            <person name="Mesny F."/>
            <person name="Miyauchi S."/>
            <person name="Thiergart T."/>
            <person name="Pickel B."/>
            <person name="Atanasova L."/>
            <person name="Karlsson M."/>
            <person name="Huettel B."/>
            <person name="Barry K.W."/>
            <person name="Haridas S."/>
            <person name="Chen C."/>
            <person name="Bauer D."/>
            <person name="Andreopoulos W."/>
            <person name="Pangilinan J."/>
            <person name="LaButti K."/>
            <person name="Riley R."/>
            <person name="Lipzen A."/>
            <person name="Clum A."/>
            <person name="Drula E."/>
            <person name="Henrissat B."/>
            <person name="Kohler A."/>
            <person name="Grigoriev I.V."/>
            <person name="Martin F.M."/>
            <person name="Hacquard S."/>
        </authorList>
    </citation>
    <scope>NUCLEOTIDE SEQUENCE</scope>
    <source>
        <strain evidence="2">MPI-CAGE-AT-0021</strain>
    </source>
</reference>
<organism evidence="2 3">
    <name type="scientific">Dactylonectria estremocensis</name>
    <dbReference type="NCBI Taxonomy" id="1079267"/>
    <lineage>
        <taxon>Eukaryota</taxon>
        <taxon>Fungi</taxon>
        <taxon>Dikarya</taxon>
        <taxon>Ascomycota</taxon>
        <taxon>Pezizomycotina</taxon>
        <taxon>Sordariomycetes</taxon>
        <taxon>Hypocreomycetidae</taxon>
        <taxon>Hypocreales</taxon>
        <taxon>Nectriaceae</taxon>
        <taxon>Dactylonectria</taxon>
    </lineage>
</organism>
<evidence type="ECO:0000313" key="2">
    <source>
        <dbReference type="EMBL" id="KAH7145818.1"/>
    </source>
</evidence>
<dbReference type="Gene3D" id="3.10.20.90">
    <property type="entry name" value="Phosphatidylinositol 3-kinase Catalytic Subunit, Chain A, domain 1"/>
    <property type="match status" value="1"/>
</dbReference>
<evidence type="ECO:0000313" key="3">
    <source>
        <dbReference type="Proteomes" id="UP000717696"/>
    </source>
</evidence>
<proteinExistence type="predicted"/>
<feature type="compositionally biased region" description="Basic residues" evidence="1">
    <location>
        <begin position="128"/>
        <end position="137"/>
    </location>
</feature>
<name>A0A9P9J824_9HYPO</name>
<feature type="compositionally biased region" description="Low complexity" evidence="1">
    <location>
        <begin position="141"/>
        <end position="151"/>
    </location>
</feature>
<comment type="caution">
    <text evidence="2">The sequence shown here is derived from an EMBL/GenBank/DDBJ whole genome shotgun (WGS) entry which is preliminary data.</text>
</comment>
<dbReference type="Proteomes" id="UP000717696">
    <property type="component" value="Unassembled WGS sequence"/>
</dbReference>
<dbReference type="PANTHER" id="PTHR10666">
    <property type="entry name" value="UBIQUITIN"/>
    <property type="match status" value="1"/>
</dbReference>